<dbReference type="SUPFAM" id="SSF56024">
    <property type="entry name" value="Phospholipase D/nuclease"/>
    <property type="match status" value="1"/>
</dbReference>
<dbReference type="InterPro" id="IPR025202">
    <property type="entry name" value="PLD-like_dom"/>
</dbReference>
<proteinExistence type="inferred from homology"/>
<gene>
    <name evidence="9" type="ORF">DNK49_10380</name>
</gene>
<keyword evidence="5" id="KW-0442">Lipid degradation</keyword>
<sequence>MASLPPCWSGLPVPDGLRTALASVMLCLAAAPALAGQRFTAQGEVELAFSPWDKPEALLLGVVAGARKTLHVQAYAFTSRRFADALIAAHRRGVKVEVLADAQMNRREKGNAVPQLLAAGVPVAFETRYRAAHNKVVVADAEGPGCAVVTGSYNFTWSAENRNAENLLVLRDHCPLARSYRDNWKRHRAQATPVTRLPWKP</sequence>
<dbReference type="CDD" id="cd09170">
    <property type="entry name" value="PLDc_Nuc"/>
    <property type="match status" value="1"/>
</dbReference>
<comment type="similarity">
    <text evidence="2">Belongs to the phospholipase D family.</text>
</comment>
<dbReference type="InterPro" id="IPR001736">
    <property type="entry name" value="PLipase_D/transphosphatidylase"/>
</dbReference>
<evidence type="ECO:0000313" key="10">
    <source>
        <dbReference type="Proteomes" id="UP000248259"/>
    </source>
</evidence>
<evidence type="ECO:0000256" key="7">
    <source>
        <dbReference type="SAM" id="SignalP"/>
    </source>
</evidence>
<evidence type="ECO:0000256" key="3">
    <source>
        <dbReference type="ARBA" id="ARBA00012027"/>
    </source>
</evidence>
<evidence type="ECO:0000256" key="6">
    <source>
        <dbReference type="ARBA" id="ARBA00023098"/>
    </source>
</evidence>
<name>A0A323UXZ5_9RHOO</name>
<dbReference type="GO" id="GO:0004630">
    <property type="term" value="F:phospholipase D activity"/>
    <property type="evidence" value="ECO:0007669"/>
    <property type="project" value="UniProtKB-EC"/>
</dbReference>
<keyword evidence="4" id="KW-0378">Hydrolase</keyword>
<organism evidence="9 10">
    <name type="scientific">Parazoarcus communis SWub3 = DSM 12120</name>
    <dbReference type="NCBI Taxonomy" id="1121029"/>
    <lineage>
        <taxon>Bacteria</taxon>
        <taxon>Pseudomonadati</taxon>
        <taxon>Pseudomonadota</taxon>
        <taxon>Betaproteobacteria</taxon>
        <taxon>Rhodocyclales</taxon>
        <taxon>Zoogloeaceae</taxon>
        <taxon>Parazoarcus</taxon>
    </lineage>
</organism>
<accession>A0A323UXZ5</accession>
<comment type="caution">
    <text evidence="9">The sequence shown here is derived from an EMBL/GenBank/DDBJ whole genome shotgun (WGS) entry which is preliminary data.</text>
</comment>
<dbReference type="InterPro" id="IPR051406">
    <property type="entry name" value="PLD_domain"/>
</dbReference>
<dbReference type="EMBL" id="QKOE01000006">
    <property type="protein sequence ID" value="PZA16530.1"/>
    <property type="molecule type" value="Genomic_DNA"/>
</dbReference>
<evidence type="ECO:0000259" key="8">
    <source>
        <dbReference type="PROSITE" id="PS50035"/>
    </source>
</evidence>
<dbReference type="EC" id="3.1.4.4" evidence="3"/>
<dbReference type="GO" id="GO:0016042">
    <property type="term" value="P:lipid catabolic process"/>
    <property type="evidence" value="ECO:0007669"/>
    <property type="project" value="UniProtKB-KW"/>
</dbReference>
<reference evidence="9 10" key="1">
    <citation type="submission" date="2018-06" db="EMBL/GenBank/DDBJ databases">
        <title>Azoarcus communis strain SWub3 genome.</title>
        <authorList>
            <person name="Zorraquino Salvo V."/>
            <person name="Toubiana D."/>
            <person name="Blumwald E."/>
        </authorList>
    </citation>
    <scope>NUCLEOTIDE SEQUENCE [LARGE SCALE GENOMIC DNA]</scope>
    <source>
        <strain evidence="9 10">SWub3</strain>
    </source>
</reference>
<evidence type="ECO:0000256" key="4">
    <source>
        <dbReference type="ARBA" id="ARBA00022801"/>
    </source>
</evidence>
<dbReference type="GO" id="GO:0006793">
    <property type="term" value="P:phosphorus metabolic process"/>
    <property type="evidence" value="ECO:0007669"/>
    <property type="project" value="UniProtKB-ARBA"/>
</dbReference>
<dbReference type="OrthoDB" id="5294698at2"/>
<dbReference type="Pfam" id="PF13091">
    <property type="entry name" value="PLDc_2"/>
    <property type="match status" value="1"/>
</dbReference>
<dbReference type="AlphaFoldDB" id="A0A323UXZ5"/>
<evidence type="ECO:0000313" key="9">
    <source>
        <dbReference type="EMBL" id="PZA16530.1"/>
    </source>
</evidence>
<feature type="domain" description="PLD phosphodiesterase" evidence="8">
    <location>
        <begin position="128"/>
        <end position="159"/>
    </location>
</feature>
<dbReference type="Proteomes" id="UP000248259">
    <property type="component" value="Unassembled WGS sequence"/>
</dbReference>
<feature type="chain" id="PRO_5016424179" description="phospholipase D" evidence="7">
    <location>
        <begin position="36"/>
        <end position="201"/>
    </location>
</feature>
<keyword evidence="10" id="KW-1185">Reference proteome</keyword>
<evidence type="ECO:0000256" key="5">
    <source>
        <dbReference type="ARBA" id="ARBA00022963"/>
    </source>
</evidence>
<dbReference type="GO" id="GO:0016891">
    <property type="term" value="F:RNA endonuclease activity producing 5'-phosphomonoesters, hydrolytic mechanism"/>
    <property type="evidence" value="ECO:0007669"/>
    <property type="project" value="TreeGrafter"/>
</dbReference>
<dbReference type="Gene3D" id="3.30.870.10">
    <property type="entry name" value="Endonuclease Chain A"/>
    <property type="match status" value="1"/>
</dbReference>
<keyword evidence="6" id="KW-0443">Lipid metabolism</keyword>
<feature type="signal peptide" evidence="7">
    <location>
        <begin position="1"/>
        <end position="35"/>
    </location>
</feature>
<dbReference type="PANTHER" id="PTHR43856">
    <property type="entry name" value="CARDIOLIPIN HYDROLASE"/>
    <property type="match status" value="1"/>
</dbReference>
<comment type="catalytic activity">
    <reaction evidence="1">
        <text>a 1,2-diacyl-sn-glycero-3-phosphocholine + H2O = a 1,2-diacyl-sn-glycero-3-phosphate + choline + H(+)</text>
        <dbReference type="Rhea" id="RHEA:14445"/>
        <dbReference type="ChEBI" id="CHEBI:15354"/>
        <dbReference type="ChEBI" id="CHEBI:15377"/>
        <dbReference type="ChEBI" id="CHEBI:15378"/>
        <dbReference type="ChEBI" id="CHEBI:57643"/>
        <dbReference type="ChEBI" id="CHEBI:58608"/>
        <dbReference type="EC" id="3.1.4.4"/>
    </reaction>
</comment>
<evidence type="ECO:0000256" key="1">
    <source>
        <dbReference type="ARBA" id="ARBA00000798"/>
    </source>
</evidence>
<dbReference type="PANTHER" id="PTHR43856:SF1">
    <property type="entry name" value="MITOCHONDRIAL CARDIOLIPIN HYDROLASE"/>
    <property type="match status" value="1"/>
</dbReference>
<dbReference type="PROSITE" id="PS50035">
    <property type="entry name" value="PLD"/>
    <property type="match status" value="1"/>
</dbReference>
<keyword evidence="7" id="KW-0732">Signal</keyword>
<evidence type="ECO:0000256" key="2">
    <source>
        <dbReference type="ARBA" id="ARBA00008664"/>
    </source>
</evidence>
<protein>
    <recommendedName>
        <fullName evidence="3">phospholipase D</fullName>
        <ecNumber evidence="3">3.1.4.4</ecNumber>
    </recommendedName>
</protein>